<dbReference type="Proteomes" id="UP001500325">
    <property type="component" value="Unassembled WGS sequence"/>
</dbReference>
<protein>
    <submittedName>
        <fullName evidence="1">Uncharacterized protein</fullName>
    </submittedName>
</protein>
<dbReference type="RefSeq" id="WP_345382227.1">
    <property type="nucleotide sequence ID" value="NZ_BAABIC010000014.1"/>
</dbReference>
<comment type="caution">
    <text evidence="1">The sequence shown here is derived from an EMBL/GenBank/DDBJ whole genome shotgun (WGS) entry which is preliminary data.</text>
</comment>
<accession>A0ABP8X2W9</accession>
<name>A0ABP8X2W9_9PSEU</name>
<gene>
    <name evidence="1" type="ORF">GCM10023215_40810</name>
</gene>
<sequence length="103" mass="10790">MLFIGAAADESTDEHEGFVAGLDAAGRATDIWTDVRDRLSGYAAVVARCECGWSGLPQPADAAGLRAAEREWIDGHFSAVVGAGPWPDEVFLRSPAQATSAVT</sequence>
<evidence type="ECO:0000313" key="2">
    <source>
        <dbReference type="Proteomes" id="UP001500325"/>
    </source>
</evidence>
<reference evidence="2" key="1">
    <citation type="journal article" date="2019" name="Int. J. Syst. Evol. Microbiol.">
        <title>The Global Catalogue of Microorganisms (GCM) 10K type strain sequencing project: providing services to taxonomists for standard genome sequencing and annotation.</title>
        <authorList>
            <consortium name="The Broad Institute Genomics Platform"/>
            <consortium name="The Broad Institute Genome Sequencing Center for Infectious Disease"/>
            <person name="Wu L."/>
            <person name="Ma J."/>
        </authorList>
    </citation>
    <scope>NUCLEOTIDE SEQUENCE [LARGE SCALE GENOMIC DNA]</scope>
    <source>
        <strain evidence="2">JCM 18055</strain>
    </source>
</reference>
<proteinExistence type="predicted"/>
<keyword evidence="2" id="KW-1185">Reference proteome</keyword>
<organism evidence="1 2">
    <name type="scientific">Pseudonocardia yuanmonensis</name>
    <dbReference type="NCBI Taxonomy" id="1095914"/>
    <lineage>
        <taxon>Bacteria</taxon>
        <taxon>Bacillati</taxon>
        <taxon>Actinomycetota</taxon>
        <taxon>Actinomycetes</taxon>
        <taxon>Pseudonocardiales</taxon>
        <taxon>Pseudonocardiaceae</taxon>
        <taxon>Pseudonocardia</taxon>
    </lineage>
</organism>
<dbReference type="EMBL" id="BAABIC010000014">
    <property type="protein sequence ID" value="GAA4698266.1"/>
    <property type="molecule type" value="Genomic_DNA"/>
</dbReference>
<evidence type="ECO:0000313" key="1">
    <source>
        <dbReference type="EMBL" id="GAA4698266.1"/>
    </source>
</evidence>